<dbReference type="Gramene" id="QL09p039920:mrna">
    <property type="protein sequence ID" value="QL09p039920:mrna"/>
    <property type="gene ID" value="QL09p039920"/>
</dbReference>
<feature type="compositionally biased region" description="Basic residues" evidence="6">
    <location>
        <begin position="76"/>
        <end position="87"/>
    </location>
</feature>
<dbReference type="GO" id="GO:0004190">
    <property type="term" value="F:aspartic-type endopeptidase activity"/>
    <property type="evidence" value="ECO:0007669"/>
    <property type="project" value="UniProtKB-KW"/>
</dbReference>
<dbReference type="GO" id="GO:0003676">
    <property type="term" value="F:nucleic acid binding"/>
    <property type="evidence" value="ECO:0007669"/>
    <property type="project" value="InterPro"/>
</dbReference>
<feature type="domain" description="CCHC-type" evidence="7">
    <location>
        <begin position="98"/>
        <end position="113"/>
    </location>
</feature>
<dbReference type="GO" id="GO:0015074">
    <property type="term" value="P:DNA integration"/>
    <property type="evidence" value="ECO:0007669"/>
    <property type="project" value="InterPro"/>
</dbReference>
<dbReference type="SMART" id="SM00343">
    <property type="entry name" value="ZnF_C2HC"/>
    <property type="match status" value="1"/>
</dbReference>
<dbReference type="Proteomes" id="UP000594261">
    <property type="component" value="Chromosome 9"/>
</dbReference>
<dbReference type="Gene3D" id="3.30.420.10">
    <property type="entry name" value="Ribonuclease H-like superfamily/Ribonuclease H"/>
    <property type="match status" value="1"/>
</dbReference>
<dbReference type="InterPro" id="IPR039537">
    <property type="entry name" value="Retrotran_Ty1/copia-like"/>
</dbReference>
<dbReference type="InterPro" id="IPR013103">
    <property type="entry name" value="RVT_2"/>
</dbReference>
<keyword evidence="4" id="KW-0378">Hydrolase</keyword>
<name>A0A7N2RB38_QUELO</name>
<dbReference type="AlphaFoldDB" id="A0A7N2RB38"/>
<dbReference type="Pfam" id="PF00665">
    <property type="entry name" value="rve"/>
    <property type="match status" value="1"/>
</dbReference>
<dbReference type="InterPro" id="IPR036397">
    <property type="entry name" value="RNaseH_sf"/>
</dbReference>
<evidence type="ECO:0000256" key="6">
    <source>
        <dbReference type="SAM" id="MobiDB-lite"/>
    </source>
</evidence>
<feature type="region of interest" description="Disordered" evidence="6">
    <location>
        <begin position="69"/>
        <end position="91"/>
    </location>
</feature>
<keyword evidence="3" id="KW-0064">Aspartyl protease</keyword>
<evidence type="ECO:0000259" key="8">
    <source>
        <dbReference type="PROSITE" id="PS50994"/>
    </source>
</evidence>
<dbReference type="SUPFAM" id="SSF57756">
    <property type="entry name" value="Retrovirus zinc finger-like domains"/>
    <property type="match status" value="1"/>
</dbReference>
<evidence type="ECO:0000256" key="3">
    <source>
        <dbReference type="ARBA" id="ARBA00022750"/>
    </source>
</evidence>
<dbReference type="Pfam" id="PF07727">
    <property type="entry name" value="RVT_2"/>
    <property type="match status" value="1"/>
</dbReference>
<dbReference type="Gene3D" id="4.10.60.10">
    <property type="entry name" value="Zinc finger, CCHC-type"/>
    <property type="match status" value="1"/>
</dbReference>
<evidence type="ECO:0000313" key="9">
    <source>
        <dbReference type="EnsemblPlants" id="QL09p039920:mrna"/>
    </source>
</evidence>
<sequence>MVTMKLVIDDELQALLLLSSLPDSWETLVVSLSNSAPNGVLQLAMVKDSLLNEETRRKDMGKDIAHALVTENMGRSKNRNSKGRGKSRSQSESKGKFKCFYCDKEGHIKRNCKAWKNKQKEDKNKKRVDDENTAAVIVLEDEVLAIGEDNCCIVSDPYVEWVIDSAASCHVTPRNELFTSYKAGNFGRVKMGNDSYADIVGIGDIYVRANTRYTLILKDVRHVPDIRLNLISTHVLDKEGYGNYFRDGKWRLSKGSLVLARGKICCTLYKTQVKLCKDVVSAAQEDSSPNLWHRRLAHMSEKGLQILANKSLIPFAKGTSLNPCDFCLFGKQHRVSFNIPSTRKPNVLELVYSDVCGSIDVETLGGNKYFVTFIDDASRKVWVYVLKTKDQVFEHFKKFHAMVEREKGKPLKCLRSDNGGEYTSNEFKSYCSEKGIRHEKIVPGTPQQNGVVERMNRTIVEKIRCMLRMTNLPKSFWGEAVVTACYLINRSPSVPLDFDIPERVWIGKDVSYSHLKVFGCKAFVHVPKEQRSKLDSKSTPYFEKTEKPKATVGGVPDLTPTSSSSDNATNREEVQDENYGDEPIEFVVDELASVDGDDVTDTDGVEQGEQPHPLEIVESQAMHEEINSLNKNKTYDLVELLKGKRVLRNKWVFKLKKDGDKLVKYKARLVVKGFNQKQGIDFDEIFSPAVKMSSIRVVLRLVASLDLELEQLDVKTAFLHGDLKEEIYMDQPEEFKVKGKEHMVCKLKKSLYGLKQAPRQWYKKFDSFMILRDRKAKKLWLSQEKYIERVLERFNMKHAKPISTPLGSHFKLRKKFCSSSKKEKEDIASTIYSSAVGSLMYAMVCTRPDIAHAIGVVSRFMVNPGKDHWEAVKWIFRYLRGSSKLCLTFGDSKPILEGYVDADWAGDLDGRKSTSEYSFTFAGGAVSWQSRLQKCVALSTTEAEYIVANEAGKEMLWLKRFLQELGLKQDGYVVNCDSQSAIDLSKNSMYHSRSKHIEIPVGAMTKSFGGEFNCIFRTGCQNAHIAVLLIHKLGHMIRKSQNSTRLSRPYGGSGSAVEADTLHNNEVVCSLAWPRWELLY</sequence>
<dbReference type="InterPro" id="IPR036875">
    <property type="entry name" value="Znf_CCHC_sf"/>
</dbReference>
<dbReference type="SUPFAM" id="SSF53098">
    <property type="entry name" value="Ribonuclease H-like"/>
    <property type="match status" value="1"/>
</dbReference>
<dbReference type="InterPro" id="IPR012337">
    <property type="entry name" value="RNaseH-like_sf"/>
</dbReference>
<dbReference type="EMBL" id="LRBV02000009">
    <property type="status" value="NOT_ANNOTATED_CDS"/>
    <property type="molecule type" value="Genomic_DNA"/>
</dbReference>
<evidence type="ECO:0000256" key="2">
    <source>
        <dbReference type="ARBA" id="ARBA00022723"/>
    </source>
</evidence>
<dbReference type="EnsemblPlants" id="QL09p039920:mrna">
    <property type="protein sequence ID" value="QL09p039920:mrna"/>
    <property type="gene ID" value="QL09p039920"/>
</dbReference>
<dbReference type="PROSITE" id="PS50994">
    <property type="entry name" value="INTEGRASE"/>
    <property type="match status" value="1"/>
</dbReference>
<dbReference type="GO" id="GO:0006508">
    <property type="term" value="P:proteolysis"/>
    <property type="evidence" value="ECO:0007669"/>
    <property type="project" value="UniProtKB-KW"/>
</dbReference>
<evidence type="ECO:0000313" key="10">
    <source>
        <dbReference type="Proteomes" id="UP000594261"/>
    </source>
</evidence>
<accession>A0A7N2RB38</accession>
<dbReference type="Pfam" id="PF22936">
    <property type="entry name" value="Pol_BBD"/>
    <property type="match status" value="1"/>
</dbReference>
<dbReference type="InterPro" id="IPR054722">
    <property type="entry name" value="PolX-like_BBD"/>
</dbReference>
<feature type="compositionally biased region" description="Polar residues" evidence="6">
    <location>
        <begin position="559"/>
        <end position="568"/>
    </location>
</feature>
<reference evidence="9" key="2">
    <citation type="submission" date="2021-01" db="UniProtKB">
        <authorList>
            <consortium name="EnsemblPlants"/>
        </authorList>
    </citation>
    <scope>IDENTIFICATION</scope>
</reference>
<dbReference type="InterPro" id="IPR001584">
    <property type="entry name" value="Integrase_cat-core"/>
</dbReference>
<reference evidence="9 10" key="1">
    <citation type="journal article" date="2016" name="G3 (Bethesda)">
        <title>First Draft Assembly and Annotation of the Genome of a California Endemic Oak Quercus lobata Nee (Fagaceae).</title>
        <authorList>
            <person name="Sork V.L."/>
            <person name="Fitz-Gibbon S.T."/>
            <person name="Puiu D."/>
            <person name="Crepeau M."/>
            <person name="Gugger P.F."/>
            <person name="Sherman R."/>
            <person name="Stevens K."/>
            <person name="Langley C.H."/>
            <person name="Pellegrini M."/>
            <person name="Salzberg S.L."/>
        </authorList>
    </citation>
    <scope>NUCLEOTIDE SEQUENCE [LARGE SCALE GENOMIC DNA]</scope>
    <source>
        <strain evidence="9 10">cv. SW786</strain>
    </source>
</reference>
<dbReference type="CDD" id="cd09272">
    <property type="entry name" value="RNase_HI_RT_Ty1"/>
    <property type="match status" value="1"/>
</dbReference>
<feature type="region of interest" description="Disordered" evidence="6">
    <location>
        <begin position="534"/>
        <end position="579"/>
    </location>
</feature>
<dbReference type="InterPro" id="IPR043502">
    <property type="entry name" value="DNA/RNA_pol_sf"/>
</dbReference>
<dbReference type="OMA" id="NITHAVG"/>
<keyword evidence="10" id="KW-1185">Reference proteome</keyword>
<keyword evidence="5" id="KW-0862">Zinc</keyword>
<dbReference type="PANTHER" id="PTHR42648">
    <property type="entry name" value="TRANSPOSASE, PUTATIVE-RELATED"/>
    <property type="match status" value="1"/>
</dbReference>
<evidence type="ECO:0000256" key="1">
    <source>
        <dbReference type="ARBA" id="ARBA00022670"/>
    </source>
</evidence>
<dbReference type="PROSITE" id="PS50158">
    <property type="entry name" value="ZF_CCHC"/>
    <property type="match status" value="1"/>
</dbReference>
<dbReference type="PANTHER" id="PTHR42648:SF28">
    <property type="entry name" value="TRANSPOSON-ENCODED PROTEIN WITH RIBONUCLEASE H-LIKE AND RETROVIRUS ZINC FINGER-LIKE DOMAINS"/>
    <property type="match status" value="1"/>
</dbReference>
<keyword evidence="2" id="KW-0479">Metal-binding</keyword>
<dbReference type="Pfam" id="PF13976">
    <property type="entry name" value="gag_pre-integrs"/>
    <property type="match status" value="1"/>
</dbReference>
<dbReference type="InterPro" id="IPR025724">
    <property type="entry name" value="GAG-pre-integrase_dom"/>
</dbReference>
<evidence type="ECO:0000256" key="4">
    <source>
        <dbReference type="ARBA" id="ARBA00022801"/>
    </source>
</evidence>
<protein>
    <submittedName>
        <fullName evidence="9">Uncharacterized protein</fullName>
    </submittedName>
</protein>
<organism evidence="9 10">
    <name type="scientific">Quercus lobata</name>
    <name type="common">Valley oak</name>
    <dbReference type="NCBI Taxonomy" id="97700"/>
    <lineage>
        <taxon>Eukaryota</taxon>
        <taxon>Viridiplantae</taxon>
        <taxon>Streptophyta</taxon>
        <taxon>Embryophyta</taxon>
        <taxon>Tracheophyta</taxon>
        <taxon>Spermatophyta</taxon>
        <taxon>Magnoliopsida</taxon>
        <taxon>eudicotyledons</taxon>
        <taxon>Gunneridae</taxon>
        <taxon>Pentapetalae</taxon>
        <taxon>rosids</taxon>
        <taxon>fabids</taxon>
        <taxon>Fagales</taxon>
        <taxon>Fagaceae</taxon>
        <taxon>Quercus</taxon>
    </lineage>
</organism>
<dbReference type="SUPFAM" id="SSF56672">
    <property type="entry name" value="DNA/RNA polymerases"/>
    <property type="match status" value="1"/>
</dbReference>
<dbReference type="GO" id="GO:0008270">
    <property type="term" value="F:zinc ion binding"/>
    <property type="evidence" value="ECO:0007669"/>
    <property type="project" value="UniProtKB-KW"/>
</dbReference>
<evidence type="ECO:0000256" key="5">
    <source>
        <dbReference type="PROSITE-ProRule" id="PRU00047"/>
    </source>
</evidence>
<keyword evidence="1" id="KW-0645">Protease</keyword>
<feature type="domain" description="Integrase catalytic" evidence="8">
    <location>
        <begin position="341"/>
        <end position="509"/>
    </location>
</feature>
<proteinExistence type="predicted"/>
<dbReference type="Pfam" id="PF14223">
    <property type="entry name" value="Retrotran_gag_2"/>
    <property type="match status" value="1"/>
</dbReference>
<dbReference type="InParanoid" id="A0A7N2RB38"/>
<dbReference type="InterPro" id="IPR001878">
    <property type="entry name" value="Znf_CCHC"/>
</dbReference>
<evidence type="ECO:0000259" key="7">
    <source>
        <dbReference type="PROSITE" id="PS50158"/>
    </source>
</evidence>
<keyword evidence="5" id="KW-0863">Zinc-finger</keyword>